<dbReference type="AlphaFoldDB" id="A0A7W5ASG7"/>
<comment type="caution">
    <text evidence="1">The sequence shown here is derived from an EMBL/GenBank/DDBJ whole genome shotgun (WGS) entry which is preliminary data.</text>
</comment>
<dbReference type="RefSeq" id="WP_183227528.1">
    <property type="nucleotide sequence ID" value="NZ_BMPW01000039.1"/>
</dbReference>
<name>A0A7W5ASG7_9ACTN</name>
<proteinExistence type="predicted"/>
<organism evidence="1 2">
    <name type="scientific">Actinoplanes campanulatus</name>
    <dbReference type="NCBI Taxonomy" id="113559"/>
    <lineage>
        <taxon>Bacteria</taxon>
        <taxon>Bacillati</taxon>
        <taxon>Actinomycetota</taxon>
        <taxon>Actinomycetes</taxon>
        <taxon>Micromonosporales</taxon>
        <taxon>Micromonosporaceae</taxon>
        <taxon>Actinoplanes</taxon>
    </lineage>
</organism>
<sequence>MSGAAVLFDGEISVHYRFLWLVGGSDWPELISARAGQRNGILGAAAPGILSMITGLHTGRVPFRVDWHDSEPPVDPWWEDVVEVSYQPPGTEVALCAFEQFVRLTLPRADSLRVRFCAEGMDEGAERNSAFDDDPRPDRYLLALWPAPPAPEVIVRETSDHAAYWHQVARGARRTQARNRP</sequence>
<evidence type="ECO:0000313" key="1">
    <source>
        <dbReference type="EMBL" id="MBB3101189.1"/>
    </source>
</evidence>
<reference evidence="1 2" key="1">
    <citation type="submission" date="2020-08" db="EMBL/GenBank/DDBJ databases">
        <title>Genomic Encyclopedia of Type Strains, Phase III (KMG-III): the genomes of soil and plant-associated and newly described type strains.</title>
        <authorList>
            <person name="Whitman W."/>
        </authorList>
    </citation>
    <scope>NUCLEOTIDE SEQUENCE [LARGE SCALE GENOMIC DNA]</scope>
    <source>
        <strain evidence="1 2">CECT 3287</strain>
    </source>
</reference>
<dbReference type="EMBL" id="JACHXF010000034">
    <property type="protein sequence ID" value="MBB3101189.1"/>
    <property type="molecule type" value="Genomic_DNA"/>
</dbReference>
<dbReference type="Proteomes" id="UP000590749">
    <property type="component" value="Unassembled WGS sequence"/>
</dbReference>
<keyword evidence="2" id="KW-1185">Reference proteome</keyword>
<gene>
    <name evidence="1" type="ORF">FHR83_008917</name>
</gene>
<evidence type="ECO:0000313" key="2">
    <source>
        <dbReference type="Proteomes" id="UP000590749"/>
    </source>
</evidence>
<protein>
    <submittedName>
        <fullName evidence="1">Uncharacterized protein</fullName>
    </submittedName>
</protein>
<accession>A0A7W5ASG7</accession>